<dbReference type="AlphaFoldDB" id="A0A8H2VRV3"/>
<feature type="region of interest" description="Disordered" evidence="1">
    <location>
        <begin position="530"/>
        <end position="611"/>
    </location>
</feature>
<evidence type="ECO:0000313" key="2">
    <source>
        <dbReference type="EMBL" id="CAD6443193.1"/>
    </source>
</evidence>
<dbReference type="OrthoDB" id="3525132at2759"/>
<feature type="compositionally biased region" description="Polar residues" evidence="1">
    <location>
        <begin position="208"/>
        <end position="230"/>
    </location>
</feature>
<protein>
    <submittedName>
        <fullName evidence="2">6403a560-b84f-4b60-8971-d0016be78bd9</fullName>
    </submittedName>
</protein>
<feature type="compositionally biased region" description="Low complexity" evidence="1">
    <location>
        <begin position="558"/>
        <end position="586"/>
    </location>
</feature>
<feature type="compositionally biased region" description="Basic and acidic residues" evidence="1">
    <location>
        <begin position="360"/>
        <end position="380"/>
    </location>
</feature>
<dbReference type="Proteomes" id="UP000624404">
    <property type="component" value="Unassembled WGS sequence"/>
</dbReference>
<organism evidence="2 3">
    <name type="scientific">Sclerotinia trifoliorum</name>
    <dbReference type="NCBI Taxonomy" id="28548"/>
    <lineage>
        <taxon>Eukaryota</taxon>
        <taxon>Fungi</taxon>
        <taxon>Dikarya</taxon>
        <taxon>Ascomycota</taxon>
        <taxon>Pezizomycotina</taxon>
        <taxon>Leotiomycetes</taxon>
        <taxon>Helotiales</taxon>
        <taxon>Sclerotiniaceae</taxon>
        <taxon>Sclerotinia</taxon>
    </lineage>
</organism>
<gene>
    <name evidence="2" type="ORF">SCLTRI_LOCUS2985</name>
</gene>
<evidence type="ECO:0000313" key="3">
    <source>
        <dbReference type="Proteomes" id="UP000624404"/>
    </source>
</evidence>
<feature type="compositionally biased region" description="Polar residues" evidence="1">
    <location>
        <begin position="449"/>
        <end position="464"/>
    </location>
</feature>
<feature type="compositionally biased region" description="Polar residues" evidence="1">
    <location>
        <begin position="237"/>
        <end position="273"/>
    </location>
</feature>
<accession>A0A8H2VRV3</accession>
<feature type="compositionally biased region" description="Polar residues" evidence="1">
    <location>
        <begin position="479"/>
        <end position="501"/>
    </location>
</feature>
<keyword evidence="3" id="KW-1185">Reference proteome</keyword>
<feature type="compositionally biased region" description="Basic and acidic residues" evidence="1">
    <location>
        <begin position="434"/>
        <end position="448"/>
    </location>
</feature>
<sequence length="611" mass="66925">MPNPFARPMEYLPSMNRQGITVCAHDVINELSRLGVLDPGNEALSKDLFGVYKNLEEFYKWVCSRPRIAPQDAPRPLQLITRHSEIFTLAHKLWDNLEFELALEKDGAFVEEMMDHLGWFWNIKSNLRNKIHRIQGLPLISKMDTLAEAASYALRFNNISRGNVIEPPSVRPVASVNHLKSQVAPGSKKNPKDSGAMSPESRVRKENPSNNTMRSNRAPSLANTQKTNTGHLKVPQYSPSVQGQPQVSMRRSPSSYSTQQLNPRSTIKHQSPNLPDGTPRNFVDLMDVDVDYYSSAEQTSIHPVPTGFILPTTQNKGDKYPNRVEGFADGSMRPILSMSGVEPAVGNGSDHANHGAPRNSSRDLADSHGERKSSEPRDSPCDSGFGDTAESSNANMNTIIESSSPESENTTMEDSGTQDHKNRPTSAVLSSENSKGKPLDRRSDEQESKNTGGTELERPNSTSIDEGIITDKNIKGDKANNSTSANGSRRNIQGRLINSTDEATMKGAISVTSTHNNITENNMADIKAKRYASVDGSKEDISENPNKKVKTSAIYTAPSSEYSSPYMSLSNQNQPSTTAKSTTSAAVDEHVSEKHGSKKPVSEDSSSTSPK</sequence>
<feature type="compositionally biased region" description="Polar residues" evidence="1">
    <location>
        <begin position="389"/>
        <end position="415"/>
    </location>
</feature>
<feature type="region of interest" description="Disordered" evidence="1">
    <location>
        <begin position="180"/>
        <end position="281"/>
    </location>
</feature>
<comment type="caution">
    <text evidence="2">The sequence shown here is derived from an EMBL/GenBank/DDBJ whole genome shotgun (WGS) entry which is preliminary data.</text>
</comment>
<feature type="compositionally biased region" description="Polar residues" evidence="1">
    <location>
        <begin position="424"/>
        <end position="433"/>
    </location>
</feature>
<reference evidence="2" key="1">
    <citation type="submission" date="2020-10" db="EMBL/GenBank/DDBJ databases">
        <authorList>
            <person name="Kusch S."/>
        </authorList>
    </citation>
    <scope>NUCLEOTIDE SEQUENCE</scope>
    <source>
        <strain evidence="2">SwB9</strain>
    </source>
</reference>
<dbReference type="EMBL" id="CAJHIA010000009">
    <property type="protein sequence ID" value="CAD6443193.1"/>
    <property type="molecule type" value="Genomic_DNA"/>
</dbReference>
<feature type="region of interest" description="Disordered" evidence="1">
    <location>
        <begin position="305"/>
        <end position="501"/>
    </location>
</feature>
<name>A0A8H2VRV3_9HELO</name>
<proteinExistence type="predicted"/>
<evidence type="ECO:0000256" key="1">
    <source>
        <dbReference type="SAM" id="MobiDB-lite"/>
    </source>
</evidence>